<feature type="compositionally biased region" description="Acidic residues" evidence="1">
    <location>
        <begin position="59"/>
        <end position="69"/>
    </location>
</feature>
<comment type="caution">
    <text evidence="2">The sequence shown here is derived from an EMBL/GenBank/DDBJ whole genome shotgun (WGS) entry which is preliminary data.</text>
</comment>
<accession>A0A017HU73</accession>
<keyword evidence="3" id="KW-1185">Reference proteome</keyword>
<dbReference type="HOGENOM" id="CLU_2773366_0_0_5"/>
<evidence type="ECO:0000313" key="3">
    <source>
        <dbReference type="Proteomes" id="UP000019666"/>
    </source>
</evidence>
<dbReference type="AlphaFoldDB" id="A0A017HU73"/>
<dbReference type="RefSeq" id="WP_037281760.1">
    <property type="nucleotide sequence ID" value="NZ_KK088593.1"/>
</dbReference>
<protein>
    <submittedName>
        <fullName evidence="2">Uncharacterized protein</fullName>
    </submittedName>
</protein>
<dbReference type="EMBL" id="AOSK01000024">
    <property type="protein sequence ID" value="EYD77698.1"/>
    <property type="molecule type" value="Genomic_DNA"/>
</dbReference>
<gene>
    <name evidence="2" type="ORF">Rumeso_00864</name>
</gene>
<dbReference type="OrthoDB" id="9959872at2"/>
<dbReference type="STRING" id="442562.Rumeso_00864"/>
<name>A0A017HU73_9RHOB</name>
<organism evidence="2 3">
    <name type="scientific">Rubellimicrobium mesophilum DSM 19309</name>
    <dbReference type="NCBI Taxonomy" id="442562"/>
    <lineage>
        <taxon>Bacteria</taxon>
        <taxon>Pseudomonadati</taxon>
        <taxon>Pseudomonadota</taxon>
        <taxon>Alphaproteobacteria</taxon>
        <taxon>Rhodobacterales</taxon>
        <taxon>Roseobacteraceae</taxon>
        <taxon>Rubellimicrobium</taxon>
    </lineage>
</organism>
<feature type="region of interest" description="Disordered" evidence="1">
    <location>
        <begin position="47"/>
        <end position="69"/>
    </location>
</feature>
<sequence>MTDRPTTPPRTKGRNVVNADVPSETAMKGLPDIGTGASAAHFARDAVSLNAGEGHEDSDGVTDAEDVKD</sequence>
<dbReference type="Proteomes" id="UP000019666">
    <property type="component" value="Unassembled WGS sequence"/>
</dbReference>
<proteinExistence type="predicted"/>
<evidence type="ECO:0000256" key="1">
    <source>
        <dbReference type="SAM" id="MobiDB-lite"/>
    </source>
</evidence>
<reference evidence="2 3" key="1">
    <citation type="submission" date="2013-02" db="EMBL/GenBank/DDBJ databases">
        <authorList>
            <person name="Fiebig A."/>
            <person name="Goeker M."/>
            <person name="Klenk H.-P.P."/>
        </authorList>
    </citation>
    <scope>NUCLEOTIDE SEQUENCE [LARGE SCALE GENOMIC DNA]</scope>
    <source>
        <strain evidence="2 3">DSM 19309</strain>
    </source>
</reference>
<evidence type="ECO:0000313" key="2">
    <source>
        <dbReference type="EMBL" id="EYD77698.1"/>
    </source>
</evidence>